<evidence type="ECO:0000256" key="1">
    <source>
        <dbReference type="SAM" id="MobiDB-lite"/>
    </source>
</evidence>
<proteinExistence type="predicted"/>
<dbReference type="Proteomes" id="UP000467700">
    <property type="component" value="Unassembled WGS sequence"/>
</dbReference>
<feature type="region of interest" description="Disordered" evidence="1">
    <location>
        <begin position="246"/>
        <end position="290"/>
    </location>
</feature>
<keyword evidence="3" id="KW-1185">Reference proteome</keyword>
<feature type="region of interest" description="Disordered" evidence="1">
    <location>
        <begin position="157"/>
        <end position="191"/>
    </location>
</feature>
<dbReference type="AlphaFoldDB" id="A0A8S0W7E4"/>
<evidence type="ECO:0000313" key="2">
    <source>
        <dbReference type="EMBL" id="CAA7265838.1"/>
    </source>
</evidence>
<dbReference type="OrthoDB" id="3258282at2759"/>
<protein>
    <submittedName>
        <fullName evidence="2">Uncharacterized protein</fullName>
    </submittedName>
</protein>
<accession>A0A8S0W7E4</accession>
<evidence type="ECO:0000313" key="3">
    <source>
        <dbReference type="Proteomes" id="UP000467700"/>
    </source>
</evidence>
<dbReference type="EMBL" id="CACVBS010000051">
    <property type="protein sequence ID" value="CAA7265838.1"/>
    <property type="molecule type" value="Genomic_DNA"/>
</dbReference>
<sequence length="426" mass="48154">MSPPPILDVHRASPVRGQLEPYDPRTPPGCRYVQTTDTPDELKVLLPPGTASMYEQLLKLENYELSKKPAVSWERIMEIRHLKDRMIRKCQKLAKTTMPMSKKSSRGDTFVFQTFVAPQDFRVKEMEKWFREQQKRANSLPRRTISAGQSASYELALAGPSSRRLPSTSSKQPVQRSTTNPEPPPNHRQDAYSKLLPTIQPQRIVQSERTLTPQSAALPVALNFPQIMSPPPLPVLILSQREALGLDEPEGQPPNIASLSLGPDQPTETSPSDPAGEASPRPILSRRPSCIKRDSAGDLKRVSWADNQHELDNQLSKYATAAREAQASGKWEEVQVLYLEQIAGLENLQQQVQDGLEHLRSETDHLQRIDETIRKQREALDSTFHDFELKHNLLKEKVQEALTEANYALNRHGVARELEPIHEAEH</sequence>
<gene>
    <name evidence="2" type="ORF">AAE3_LOCUS8063</name>
</gene>
<reference evidence="2 3" key="1">
    <citation type="submission" date="2020-01" db="EMBL/GenBank/DDBJ databases">
        <authorList>
            <person name="Gupta K D."/>
        </authorList>
    </citation>
    <scope>NUCLEOTIDE SEQUENCE [LARGE SCALE GENOMIC DNA]</scope>
</reference>
<organism evidence="2 3">
    <name type="scientific">Cyclocybe aegerita</name>
    <name type="common">Black poplar mushroom</name>
    <name type="synonym">Agrocybe aegerita</name>
    <dbReference type="NCBI Taxonomy" id="1973307"/>
    <lineage>
        <taxon>Eukaryota</taxon>
        <taxon>Fungi</taxon>
        <taxon>Dikarya</taxon>
        <taxon>Basidiomycota</taxon>
        <taxon>Agaricomycotina</taxon>
        <taxon>Agaricomycetes</taxon>
        <taxon>Agaricomycetidae</taxon>
        <taxon>Agaricales</taxon>
        <taxon>Agaricineae</taxon>
        <taxon>Bolbitiaceae</taxon>
        <taxon>Cyclocybe</taxon>
    </lineage>
</organism>
<name>A0A8S0W7E4_CYCAE</name>
<feature type="region of interest" description="Disordered" evidence="1">
    <location>
        <begin position="1"/>
        <end position="27"/>
    </location>
</feature>
<feature type="compositionally biased region" description="Polar residues" evidence="1">
    <location>
        <begin position="164"/>
        <end position="180"/>
    </location>
</feature>
<comment type="caution">
    <text evidence="2">The sequence shown here is derived from an EMBL/GenBank/DDBJ whole genome shotgun (WGS) entry which is preliminary data.</text>
</comment>